<dbReference type="FunCoup" id="A0A152A5A2">
    <property type="interactions" value="33"/>
</dbReference>
<protein>
    <recommendedName>
        <fullName evidence="4">Protein kinase domain-containing protein</fullName>
    </recommendedName>
</protein>
<dbReference type="InterPro" id="IPR050629">
    <property type="entry name" value="STE20/SPS1-PAK"/>
</dbReference>
<dbReference type="AlphaFoldDB" id="A0A152A5A2"/>
<dbReference type="STRING" id="361077.A0A152A5A2"/>
<reference evidence="5 6" key="1">
    <citation type="submission" date="2015-12" db="EMBL/GenBank/DDBJ databases">
        <title>Dictyostelia acquired genes for synthesis and detection of signals that induce cell-type specialization by lateral gene transfer from prokaryotes.</title>
        <authorList>
            <person name="Gloeckner G."/>
            <person name="Schaap P."/>
        </authorList>
    </citation>
    <scope>NUCLEOTIDE SEQUENCE [LARGE SCALE GENOMIC DNA]</scope>
    <source>
        <strain evidence="5 6">TK</strain>
    </source>
</reference>
<dbReference type="PANTHER" id="PTHR48012">
    <property type="entry name" value="STERILE20-LIKE KINASE, ISOFORM B-RELATED"/>
    <property type="match status" value="1"/>
</dbReference>
<dbReference type="GO" id="GO:0004674">
    <property type="term" value="F:protein serine/threonine kinase activity"/>
    <property type="evidence" value="ECO:0007669"/>
    <property type="project" value="TreeGrafter"/>
</dbReference>
<evidence type="ECO:0000256" key="1">
    <source>
        <dbReference type="ARBA" id="ARBA00022741"/>
    </source>
</evidence>
<feature type="compositionally biased region" description="Polar residues" evidence="3">
    <location>
        <begin position="1"/>
        <end position="20"/>
    </location>
</feature>
<feature type="compositionally biased region" description="Basic residues" evidence="3">
    <location>
        <begin position="565"/>
        <end position="580"/>
    </location>
</feature>
<dbReference type="Pfam" id="PF00069">
    <property type="entry name" value="Pkinase"/>
    <property type="match status" value="1"/>
</dbReference>
<keyword evidence="6" id="KW-1185">Reference proteome</keyword>
<evidence type="ECO:0000259" key="4">
    <source>
        <dbReference type="PROSITE" id="PS50011"/>
    </source>
</evidence>
<feature type="region of interest" description="Disordered" evidence="3">
    <location>
        <begin position="401"/>
        <end position="465"/>
    </location>
</feature>
<dbReference type="GO" id="GO:0005524">
    <property type="term" value="F:ATP binding"/>
    <property type="evidence" value="ECO:0007669"/>
    <property type="project" value="UniProtKB-KW"/>
</dbReference>
<feature type="region of interest" description="Disordered" evidence="3">
    <location>
        <begin position="495"/>
        <end position="589"/>
    </location>
</feature>
<dbReference type="InterPro" id="IPR000719">
    <property type="entry name" value="Prot_kinase_dom"/>
</dbReference>
<feature type="domain" description="Protein kinase" evidence="4">
    <location>
        <begin position="115"/>
        <end position="376"/>
    </location>
</feature>
<feature type="compositionally biased region" description="Polar residues" evidence="3">
    <location>
        <begin position="501"/>
        <end position="513"/>
    </location>
</feature>
<name>A0A152A5A2_TIELA</name>
<evidence type="ECO:0000256" key="3">
    <source>
        <dbReference type="SAM" id="MobiDB-lite"/>
    </source>
</evidence>
<dbReference type="InParanoid" id="A0A152A5A2"/>
<feature type="compositionally biased region" description="Low complexity" evidence="3">
    <location>
        <begin position="431"/>
        <end position="443"/>
    </location>
</feature>
<comment type="caution">
    <text evidence="5">The sequence shown here is derived from an EMBL/GenBank/DDBJ whole genome shotgun (WGS) entry which is preliminary data.</text>
</comment>
<dbReference type="PANTHER" id="PTHR48012:SF16">
    <property type="entry name" value="NON-SPECIFIC SERINE_THREONINE PROTEIN KINASE"/>
    <property type="match status" value="1"/>
</dbReference>
<feature type="region of interest" description="Disordered" evidence="3">
    <location>
        <begin position="1"/>
        <end position="81"/>
    </location>
</feature>
<feature type="compositionally biased region" description="Low complexity" evidence="3">
    <location>
        <begin position="21"/>
        <end position="61"/>
    </location>
</feature>
<dbReference type="Gene3D" id="1.10.510.10">
    <property type="entry name" value="Transferase(Phosphotransferase) domain 1"/>
    <property type="match status" value="1"/>
</dbReference>
<dbReference type="OMA" id="HHHFHFP"/>
<dbReference type="Proteomes" id="UP000076078">
    <property type="component" value="Unassembled WGS sequence"/>
</dbReference>
<dbReference type="SMART" id="SM00220">
    <property type="entry name" value="S_TKc"/>
    <property type="match status" value="1"/>
</dbReference>
<gene>
    <name evidence="5" type="ORF">DLAC_01998</name>
</gene>
<dbReference type="GO" id="GO:0005737">
    <property type="term" value="C:cytoplasm"/>
    <property type="evidence" value="ECO:0007669"/>
    <property type="project" value="TreeGrafter"/>
</dbReference>
<sequence length="589" mass="65711">MNQSFEQTKQQTPKQDTNLRTNTNSNISNSTNNNNNNHFSSSSSSTNSSGSNPNSSPVSNNGIEQNMNNSSNGLPQRPKTLGRNFFSEEKRNSIIKELECIGCKEKVYPNSEDGYELIEFLGEGTEGKVWKAVCKPLKTYVAIKIINLIKTDTVLIKDVIKEARLMNQNNHVNLIHYHTSFLDKDNSLWLVMDYLAGGSLADIVKYKYPNGLPEALSITVLKSILKALVYLHHNHKIHRDLKSDNILIGEDGEIELSDFGVCAELERKSITARKTIVGTPCWMAPEIISEKGYNEKIDIWSLGITAIELVRGKPPGSDLTPNKIFMNLLFGTPPSLQEDTEHGYVTLLYKDFVEKCLQRDPEKRPSASKLLDHKLFKHAKKSLEVTNELCMDLDSYKDSYNNNNNGTEHATDVSPIRGQSPPPHPLHSSHDSSGISSAGSQTSNGNPKSPIKRSPSDSRLSKSQAVPGTMLSEVNMPRASSHPVNLNDLENNHLNQRHHSQPQTGINSGQTSPTTPPNSGSKSPEKERKKSSHGIFSHIRRHSIAKLFSSPSNSHKPKSPESHSEHHHFHFPFSKHHHHHSNDEHVETN</sequence>
<organism evidence="5 6">
    <name type="scientific">Tieghemostelium lacteum</name>
    <name type="common">Slime mold</name>
    <name type="synonym">Dictyostelium lacteum</name>
    <dbReference type="NCBI Taxonomy" id="361077"/>
    <lineage>
        <taxon>Eukaryota</taxon>
        <taxon>Amoebozoa</taxon>
        <taxon>Evosea</taxon>
        <taxon>Eumycetozoa</taxon>
        <taxon>Dictyostelia</taxon>
        <taxon>Dictyosteliales</taxon>
        <taxon>Raperosteliaceae</taxon>
        <taxon>Tieghemostelium</taxon>
    </lineage>
</organism>
<dbReference type="InterPro" id="IPR011009">
    <property type="entry name" value="Kinase-like_dom_sf"/>
</dbReference>
<dbReference type="PROSITE" id="PS50011">
    <property type="entry name" value="PROTEIN_KINASE_DOM"/>
    <property type="match status" value="1"/>
</dbReference>
<evidence type="ECO:0000256" key="2">
    <source>
        <dbReference type="ARBA" id="ARBA00022840"/>
    </source>
</evidence>
<keyword evidence="1" id="KW-0547">Nucleotide-binding</keyword>
<dbReference type="OrthoDB" id="248923at2759"/>
<feature type="compositionally biased region" description="Polar residues" evidence="3">
    <location>
        <begin position="62"/>
        <end position="74"/>
    </location>
</feature>
<evidence type="ECO:0000313" key="5">
    <source>
        <dbReference type="EMBL" id="KYR01408.1"/>
    </source>
</evidence>
<dbReference type="Gene3D" id="3.30.200.20">
    <property type="entry name" value="Phosphorylase Kinase, domain 1"/>
    <property type="match status" value="1"/>
</dbReference>
<dbReference type="SUPFAM" id="SSF56112">
    <property type="entry name" value="Protein kinase-like (PK-like)"/>
    <property type="match status" value="1"/>
</dbReference>
<proteinExistence type="predicted"/>
<accession>A0A152A5A2</accession>
<keyword evidence="2" id="KW-0067">ATP-binding</keyword>
<dbReference type="EMBL" id="LODT01000009">
    <property type="protein sequence ID" value="KYR01408.1"/>
    <property type="molecule type" value="Genomic_DNA"/>
</dbReference>
<evidence type="ECO:0000313" key="6">
    <source>
        <dbReference type="Proteomes" id="UP000076078"/>
    </source>
</evidence>